<dbReference type="InterPro" id="IPR011010">
    <property type="entry name" value="DNA_brk_join_enz"/>
</dbReference>
<dbReference type="GO" id="GO:0015074">
    <property type="term" value="P:DNA integration"/>
    <property type="evidence" value="ECO:0007669"/>
    <property type="project" value="InterPro"/>
</dbReference>
<dbReference type="GO" id="GO:0003677">
    <property type="term" value="F:DNA binding"/>
    <property type="evidence" value="ECO:0007669"/>
    <property type="project" value="InterPro"/>
</dbReference>
<dbReference type="Gene3D" id="1.10.443.10">
    <property type="entry name" value="Intergrase catalytic core"/>
    <property type="match status" value="1"/>
</dbReference>
<reference evidence="3 4" key="1">
    <citation type="journal article" date="2001" name="Lancet">
        <title>Whole genome sequencing of meticillin-resistant Staphylococcus aureus.</title>
        <authorList>
            <person name="Kuroda M."/>
            <person name="Ohta T."/>
            <person name="Uchiyama I."/>
            <person name="Baba T."/>
            <person name="Yuzawa H."/>
            <person name="Kobayashi I."/>
            <person name="Cui L."/>
            <person name="Oguchi A."/>
            <person name="Aoki K."/>
            <person name="Nagai Y."/>
            <person name="Lian J."/>
            <person name="Ito T."/>
            <person name="Kanamori M."/>
            <person name="Matsumaru H."/>
            <person name="Maruyama A."/>
            <person name="Murakami H."/>
            <person name="Hosoyama A."/>
            <person name="Mizutani-Ui Y."/>
            <person name="Takahashi N.K."/>
            <person name="Sawano T."/>
            <person name="Inoue R."/>
            <person name="Kaito C."/>
            <person name="Sekimizu K."/>
            <person name="Hirakawa H."/>
            <person name="Kuhara S."/>
            <person name="Goto S."/>
            <person name="Yabuzaki J."/>
            <person name="Kanehisa M."/>
            <person name="Yamashita A."/>
            <person name="Oshima K."/>
            <person name="Furuya K."/>
            <person name="Yoshino C."/>
            <person name="Shiba T."/>
            <person name="Hattori M."/>
            <person name="Ogasawara N."/>
            <person name="Hayashi H."/>
            <person name="Hiramatsu K."/>
        </authorList>
    </citation>
    <scope>NUCLEOTIDE SEQUENCE [LARGE SCALE GENOMIC DNA]</scope>
    <source>
        <strain evidence="4">Mu50 / ATCC 700699</strain>
    </source>
</reference>
<dbReference type="KEGG" id="sav:SAV0369"/>
<organism evidence="3 4">
    <name type="scientific">Staphylococcus aureus (strain Mu50 / ATCC 700699)</name>
    <dbReference type="NCBI Taxonomy" id="158878"/>
    <lineage>
        <taxon>Bacteria</taxon>
        <taxon>Bacillati</taxon>
        <taxon>Bacillota</taxon>
        <taxon>Bacilli</taxon>
        <taxon>Bacillales</taxon>
        <taxon>Staphylococcaceae</taxon>
        <taxon>Staphylococcus</taxon>
    </lineage>
</organism>
<accession>A0A0H3JXE0</accession>
<feature type="domain" description="Tyr recombinase" evidence="2">
    <location>
        <begin position="5"/>
        <end position="74"/>
    </location>
</feature>
<dbReference type="SUPFAM" id="SSF56349">
    <property type="entry name" value="DNA breaking-rejoining enzymes"/>
    <property type="match status" value="1"/>
</dbReference>
<sequence length="84" mass="9215">MNIGYIFTNAAGGPIDSNKISNIIKGGTIKETTEISSIKKPVTTHTLHHSHISTLAQLGINLKAMQEHVGHSDYKKSRDIHTCY</sequence>
<dbReference type="InterPro" id="IPR002104">
    <property type="entry name" value="Integrase_catalytic"/>
</dbReference>
<dbReference type="GO" id="GO:0006310">
    <property type="term" value="P:DNA recombination"/>
    <property type="evidence" value="ECO:0007669"/>
    <property type="project" value="UniProtKB-KW"/>
</dbReference>
<dbReference type="Proteomes" id="UP000002481">
    <property type="component" value="Chromosome"/>
</dbReference>
<evidence type="ECO:0000259" key="2">
    <source>
        <dbReference type="Pfam" id="PF00589"/>
    </source>
</evidence>
<dbReference type="Pfam" id="PF00589">
    <property type="entry name" value="Phage_integrase"/>
    <property type="match status" value="1"/>
</dbReference>
<dbReference type="HOGENOM" id="CLU_166893_0_0_9"/>
<dbReference type="EMBL" id="BA000017">
    <property type="protein sequence ID" value="BAB56531.1"/>
    <property type="molecule type" value="Genomic_DNA"/>
</dbReference>
<protein>
    <submittedName>
        <fullName evidence="3">Truncated integrase</fullName>
    </submittedName>
</protein>
<evidence type="ECO:0000313" key="3">
    <source>
        <dbReference type="EMBL" id="BAB56531.1"/>
    </source>
</evidence>
<gene>
    <name evidence="3" type="ordered locus">SAV0369</name>
</gene>
<dbReference type="InterPro" id="IPR013762">
    <property type="entry name" value="Integrase-like_cat_sf"/>
</dbReference>
<evidence type="ECO:0000256" key="1">
    <source>
        <dbReference type="ARBA" id="ARBA00023172"/>
    </source>
</evidence>
<name>A0A0H3JXE0_STAAM</name>
<dbReference type="AlphaFoldDB" id="A0A0H3JXE0"/>
<evidence type="ECO:0000313" key="4">
    <source>
        <dbReference type="Proteomes" id="UP000002481"/>
    </source>
</evidence>
<proteinExistence type="predicted"/>
<keyword evidence="1" id="KW-0233">DNA recombination</keyword>